<dbReference type="SUPFAM" id="SSF50044">
    <property type="entry name" value="SH3-domain"/>
    <property type="match status" value="1"/>
</dbReference>
<keyword evidence="1 2" id="KW-0728">SH3 domain</keyword>
<evidence type="ECO:0000256" key="4">
    <source>
        <dbReference type="SAM" id="Phobius"/>
    </source>
</evidence>
<dbReference type="InterPro" id="IPR036028">
    <property type="entry name" value="SH3-like_dom_sf"/>
</dbReference>
<dbReference type="Proteomes" id="UP001465976">
    <property type="component" value="Unassembled WGS sequence"/>
</dbReference>
<dbReference type="PRINTS" id="PR00452">
    <property type="entry name" value="SH3DOMAIN"/>
</dbReference>
<comment type="caution">
    <text evidence="7">The sequence shown here is derived from an EMBL/GenBank/DDBJ whole genome shotgun (WGS) entry which is preliminary data.</text>
</comment>
<accession>A0ABR3FPC5</accession>
<protein>
    <submittedName>
        <fullName evidence="7">Transmembrane osmosensor</fullName>
    </submittedName>
</protein>
<evidence type="ECO:0000313" key="8">
    <source>
        <dbReference type="Proteomes" id="UP001465976"/>
    </source>
</evidence>
<keyword evidence="8" id="KW-1185">Reference proteome</keyword>
<feature type="region of interest" description="Disordered" evidence="3">
    <location>
        <begin position="138"/>
        <end position="246"/>
    </location>
</feature>
<sequence>MFMNVFKSFFLFTSIVTTALWVVALVCQIRATVEFGRLSVGVLWFGLVTQLVVNLGGIYTLADAHSAYLYRSTISAFAVLSCALGGIGINDTLSSHLTLFQMLSSAWLIMVILDLLWIVYFTADSRSGVWRIMHEEEPAPPPGLEDESFAPMPHASPAQHIPATPPYSSSKRSGAGSALSHARSPSEATATATNDNEFRPPHPPFGTVNTATNMTGTDIRRLTPPLSSDPGSAFTEETESGLGSEVSYTQRARALYDYSTPGSTSNDHSASSDFNQLSFRKGDVLEVMPLDKKWWPARTRDGRRGIAPSNYLTLISEPPRRKLKKINERS</sequence>
<feature type="compositionally biased region" description="Polar residues" evidence="3">
    <location>
        <begin position="207"/>
        <end position="216"/>
    </location>
</feature>
<dbReference type="PROSITE" id="PS50002">
    <property type="entry name" value="SH3"/>
    <property type="match status" value="1"/>
</dbReference>
<evidence type="ECO:0000256" key="2">
    <source>
        <dbReference type="PROSITE-ProRule" id="PRU00192"/>
    </source>
</evidence>
<keyword evidence="4" id="KW-1133">Transmembrane helix</keyword>
<feature type="domain" description="SH3" evidence="5">
    <location>
        <begin position="247"/>
        <end position="317"/>
    </location>
</feature>
<feature type="compositionally biased region" description="Polar residues" evidence="3">
    <location>
        <begin position="186"/>
        <end position="195"/>
    </location>
</feature>
<evidence type="ECO:0000259" key="5">
    <source>
        <dbReference type="PROSITE" id="PS50002"/>
    </source>
</evidence>
<dbReference type="Pfam" id="PF00018">
    <property type="entry name" value="SH3_1"/>
    <property type="match status" value="1"/>
</dbReference>
<name>A0ABR3FPC5_9AGAR</name>
<proteinExistence type="predicted"/>
<keyword evidence="4 7" id="KW-0812">Transmembrane</keyword>
<gene>
    <name evidence="7" type="primary">SHO1_2</name>
    <name evidence="6" type="synonym">SHO1_1</name>
    <name evidence="6" type="ORF">V5O48_004974</name>
    <name evidence="7" type="ORF">V5O48_004982</name>
</gene>
<dbReference type="EMBL" id="JBAHYK010000184">
    <property type="protein sequence ID" value="KAL0577008.1"/>
    <property type="molecule type" value="Genomic_DNA"/>
</dbReference>
<keyword evidence="4" id="KW-0472">Membrane</keyword>
<dbReference type="SMART" id="SM00326">
    <property type="entry name" value="SH3"/>
    <property type="match status" value="1"/>
</dbReference>
<evidence type="ECO:0000313" key="6">
    <source>
        <dbReference type="EMBL" id="KAL0577000.1"/>
    </source>
</evidence>
<dbReference type="EMBL" id="JBAHYK010000184">
    <property type="protein sequence ID" value="KAL0577000.1"/>
    <property type="molecule type" value="Genomic_DNA"/>
</dbReference>
<feature type="transmembrane region" description="Helical" evidence="4">
    <location>
        <begin position="41"/>
        <end position="61"/>
    </location>
</feature>
<evidence type="ECO:0000313" key="7">
    <source>
        <dbReference type="EMBL" id="KAL0577008.1"/>
    </source>
</evidence>
<evidence type="ECO:0000256" key="1">
    <source>
        <dbReference type="ARBA" id="ARBA00022443"/>
    </source>
</evidence>
<evidence type="ECO:0000256" key="3">
    <source>
        <dbReference type="SAM" id="MobiDB-lite"/>
    </source>
</evidence>
<reference evidence="7 8" key="1">
    <citation type="submission" date="2024-02" db="EMBL/GenBank/DDBJ databases">
        <title>A draft genome for the cacao thread blight pathogen Marasmius crinis-equi.</title>
        <authorList>
            <person name="Cohen S.P."/>
            <person name="Baruah I.K."/>
            <person name="Amoako-Attah I."/>
            <person name="Bukari Y."/>
            <person name="Meinhardt L.W."/>
            <person name="Bailey B.A."/>
        </authorList>
    </citation>
    <scope>NUCLEOTIDE SEQUENCE [LARGE SCALE GENOMIC DNA]</scope>
    <source>
        <strain evidence="7 8">GH-76</strain>
    </source>
</reference>
<feature type="transmembrane region" description="Helical" evidence="4">
    <location>
        <begin position="99"/>
        <end position="123"/>
    </location>
</feature>
<organism evidence="7 8">
    <name type="scientific">Marasmius crinis-equi</name>
    <dbReference type="NCBI Taxonomy" id="585013"/>
    <lineage>
        <taxon>Eukaryota</taxon>
        <taxon>Fungi</taxon>
        <taxon>Dikarya</taxon>
        <taxon>Basidiomycota</taxon>
        <taxon>Agaricomycotina</taxon>
        <taxon>Agaricomycetes</taxon>
        <taxon>Agaricomycetidae</taxon>
        <taxon>Agaricales</taxon>
        <taxon>Marasmiineae</taxon>
        <taxon>Marasmiaceae</taxon>
        <taxon>Marasmius</taxon>
    </lineage>
</organism>
<dbReference type="Gene3D" id="2.30.30.40">
    <property type="entry name" value="SH3 Domains"/>
    <property type="match status" value="1"/>
</dbReference>
<dbReference type="InterPro" id="IPR001452">
    <property type="entry name" value="SH3_domain"/>
</dbReference>
<feature type="transmembrane region" description="Helical" evidence="4">
    <location>
        <begin position="68"/>
        <end position="87"/>
    </location>
</feature>